<keyword evidence="1" id="KW-0479">Metal-binding</keyword>
<evidence type="ECO:0000313" key="3">
    <source>
        <dbReference type="EMBL" id="AII04028.1"/>
    </source>
</evidence>
<sequence length="122" mass="13624">MTTDSVTQGIVHSVNGRLPELAFENRPSGAKLGIFDLPKIEASVAPFTLAHIRVPAGVTTVEDHHEVREIWLVQSGSGILTLDGVRSRVRAGDTLYYESYRRHQLHNDGDIPVEIVSIWWRP</sequence>
<evidence type="ECO:0000259" key="2">
    <source>
        <dbReference type="Pfam" id="PF07883"/>
    </source>
</evidence>
<accession>A0A076EG43</accession>
<dbReference type="RefSeq" id="WP_037239283.1">
    <property type="nucleotide sequence ID" value="NZ_CP008947.1"/>
</dbReference>
<dbReference type="InterPro" id="IPR051610">
    <property type="entry name" value="GPI/OXD"/>
</dbReference>
<reference evidence="3 4" key="1">
    <citation type="submission" date="2014-07" db="EMBL/GenBank/DDBJ databases">
        <title>Genome Sequence of Rhodococcus opacus Strain R7, a Biodegrader of Mono- and Polycyclic Aromatic Hydrocarbons.</title>
        <authorList>
            <person name="Di Gennaro P."/>
            <person name="Zampolli J."/>
            <person name="Presti I."/>
            <person name="Cappelletti M."/>
            <person name="D'Ursi P."/>
            <person name="Orro A."/>
            <person name="Mezzelani A."/>
            <person name="Milanesi L."/>
        </authorList>
    </citation>
    <scope>NUCLEOTIDE SEQUENCE [LARGE SCALE GENOMIC DNA]</scope>
    <source>
        <strain evidence="3 4">R7</strain>
    </source>
</reference>
<dbReference type="eggNOG" id="COG0662">
    <property type="taxonomic scope" value="Bacteria"/>
</dbReference>
<proteinExistence type="predicted"/>
<evidence type="ECO:0000256" key="1">
    <source>
        <dbReference type="ARBA" id="ARBA00022723"/>
    </source>
</evidence>
<dbReference type="InterPro" id="IPR013096">
    <property type="entry name" value="Cupin_2"/>
</dbReference>
<gene>
    <name evidence="3" type="ORF">EP51_05180</name>
</gene>
<name>A0A076EG43_RHOOP</name>
<dbReference type="PANTHER" id="PTHR35848">
    <property type="entry name" value="OXALATE-BINDING PROTEIN"/>
    <property type="match status" value="1"/>
</dbReference>
<dbReference type="Pfam" id="PF07883">
    <property type="entry name" value="Cupin_2"/>
    <property type="match status" value="1"/>
</dbReference>
<dbReference type="InterPro" id="IPR011051">
    <property type="entry name" value="RmlC_Cupin_sf"/>
</dbReference>
<dbReference type="SUPFAM" id="SSF51182">
    <property type="entry name" value="RmlC-like cupins"/>
    <property type="match status" value="1"/>
</dbReference>
<organism evidence="3 4">
    <name type="scientific">Rhodococcus opacus</name>
    <name type="common">Nocardia opaca</name>
    <dbReference type="NCBI Taxonomy" id="37919"/>
    <lineage>
        <taxon>Bacteria</taxon>
        <taxon>Bacillati</taxon>
        <taxon>Actinomycetota</taxon>
        <taxon>Actinomycetes</taxon>
        <taxon>Mycobacteriales</taxon>
        <taxon>Nocardiaceae</taxon>
        <taxon>Rhodococcus</taxon>
    </lineage>
</organism>
<dbReference type="EMBL" id="CP008947">
    <property type="protein sequence ID" value="AII04028.1"/>
    <property type="molecule type" value="Genomic_DNA"/>
</dbReference>
<dbReference type="Gene3D" id="2.60.120.10">
    <property type="entry name" value="Jelly Rolls"/>
    <property type="match status" value="1"/>
</dbReference>
<dbReference type="CDD" id="cd06988">
    <property type="entry name" value="cupin_DddK"/>
    <property type="match status" value="1"/>
</dbReference>
<dbReference type="GO" id="GO:0046872">
    <property type="term" value="F:metal ion binding"/>
    <property type="evidence" value="ECO:0007669"/>
    <property type="project" value="UniProtKB-KW"/>
</dbReference>
<feature type="domain" description="Cupin type-2" evidence="2">
    <location>
        <begin position="52"/>
        <end position="119"/>
    </location>
</feature>
<protein>
    <submittedName>
        <fullName evidence="3">Cupin</fullName>
    </submittedName>
</protein>
<dbReference type="PANTHER" id="PTHR35848:SF6">
    <property type="entry name" value="CUPIN TYPE-2 DOMAIN-CONTAINING PROTEIN"/>
    <property type="match status" value="1"/>
</dbReference>
<dbReference type="InterPro" id="IPR014710">
    <property type="entry name" value="RmlC-like_jellyroll"/>
</dbReference>
<evidence type="ECO:0000313" key="4">
    <source>
        <dbReference type="Proteomes" id="UP000028488"/>
    </source>
</evidence>
<dbReference type="AlphaFoldDB" id="A0A076EG43"/>
<dbReference type="Proteomes" id="UP000028488">
    <property type="component" value="Chromosome"/>
</dbReference>